<evidence type="ECO:0000313" key="1">
    <source>
        <dbReference type="EMBL" id="MBA0791584.1"/>
    </source>
</evidence>
<protein>
    <submittedName>
        <fullName evidence="1">Uncharacterized protein</fullName>
    </submittedName>
</protein>
<dbReference type="EMBL" id="JABFAD010000001">
    <property type="protein sequence ID" value="MBA0791584.1"/>
    <property type="molecule type" value="Genomic_DNA"/>
</dbReference>
<gene>
    <name evidence="1" type="ORF">Gohar_016157</name>
</gene>
<evidence type="ECO:0000313" key="2">
    <source>
        <dbReference type="Proteomes" id="UP000593560"/>
    </source>
</evidence>
<dbReference type="AlphaFoldDB" id="A0A7J9G366"/>
<sequence length="27" mass="3050">MSELRRSRVGLLGCFLQDSLVTLCSQH</sequence>
<name>A0A7J9G366_9ROSI</name>
<proteinExistence type="predicted"/>
<organism evidence="1 2">
    <name type="scientific">Gossypium harknessii</name>
    <dbReference type="NCBI Taxonomy" id="34285"/>
    <lineage>
        <taxon>Eukaryota</taxon>
        <taxon>Viridiplantae</taxon>
        <taxon>Streptophyta</taxon>
        <taxon>Embryophyta</taxon>
        <taxon>Tracheophyta</taxon>
        <taxon>Spermatophyta</taxon>
        <taxon>Magnoliopsida</taxon>
        <taxon>eudicotyledons</taxon>
        <taxon>Gunneridae</taxon>
        <taxon>Pentapetalae</taxon>
        <taxon>rosids</taxon>
        <taxon>malvids</taxon>
        <taxon>Malvales</taxon>
        <taxon>Malvaceae</taxon>
        <taxon>Malvoideae</taxon>
        <taxon>Gossypium</taxon>
    </lineage>
</organism>
<reference evidence="1 2" key="1">
    <citation type="journal article" date="2019" name="Genome Biol. Evol.">
        <title>Insights into the evolution of the New World diploid cottons (Gossypium, subgenus Houzingenia) based on genome sequencing.</title>
        <authorList>
            <person name="Grover C.E."/>
            <person name="Arick M.A. 2nd"/>
            <person name="Thrash A."/>
            <person name="Conover J.L."/>
            <person name="Sanders W.S."/>
            <person name="Peterson D.G."/>
            <person name="Frelichowski J.E."/>
            <person name="Scheffler J.A."/>
            <person name="Scheffler B.E."/>
            <person name="Wendel J.F."/>
        </authorList>
    </citation>
    <scope>NUCLEOTIDE SEQUENCE [LARGE SCALE GENOMIC DNA]</scope>
    <source>
        <strain evidence="1">0</strain>
        <tissue evidence="1">Leaf</tissue>
    </source>
</reference>
<dbReference type="Proteomes" id="UP000593560">
    <property type="component" value="Unassembled WGS sequence"/>
</dbReference>
<keyword evidence="2" id="KW-1185">Reference proteome</keyword>
<comment type="caution">
    <text evidence="1">The sequence shown here is derived from an EMBL/GenBank/DDBJ whole genome shotgun (WGS) entry which is preliminary data.</text>
</comment>
<accession>A0A7J9G366</accession>